<name>A0AAV4KP04_9ACTN</name>
<evidence type="ECO:0000313" key="3">
    <source>
        <dbReference type="Proteomes" id="UP000326029"/>
    </source>
</evidence>
<dbReference type="EMBL" id="BMSJ01000010">
    <property type="protein sequence ID" value="GGR41570.1"/>
    <property type="molecule type" value="Genomic_DNA"/>
</dbReference>
<protein>
    <submittedName>
        <fullName evidence="1">Uncharacterized protein</fullName>
    </submittedName>
</protein>
<evidence type="ECO:0000313" key="2">
    <source>
        <dbReference type="EMBL" id="QEV32544.1"/>
    </source>
</evidence>
<evidence type="ECO:0000313" key="4">
    <source>
        <dbReference type="Proteomes" id="UP000642014"/>
    </source>
</evidence>
<reference evidence="1" key="3">
    <citation type="submission" date="2023-08" db="EMBL/GenBank/DDBJ databases">
        <authorList>
            <person name="Sun Q."/>
            <person name="Ohkuma M."/>
        </authorList>
    </citation>
    <scope>NUCLEOTIDE SEQUENCE</scope>
    <source>
        <strain evidence="1">JCM 4205</strain>
    </source>
</reference>
<dbReference type="Proteomes" id="UP000326029">
    <property type="component" value="Chromosome"/>
</dbReference>
<dbReference type="AlphaFoldDB" id="A0AAV4KP04"/>
<dbReference type="GeneID" id="95454187"/>
<proteinExistence type="predicted"/>
<dbReference type="EMBL" id="CP023693">
    <property type="protein sequence ID" value="QEV32544.1"/>
    <property type="molecule type" value="Genomic_DNA"/>
</dbReference>
<sequence length="126" mass="13011">MGHGLSLHRFVGGEPQALDDRVVRDVLAPHVVAASPDATELVIRTADGGEAELHVSTDGVGVHRFPSGDVLDVVAELAHRLEAAVVLPDGVLVGDGARRADLPDGLRETAAVVAMTGRGLRDALDG</sequence>
<reference evidence="1 4" key="1">
    <citation type="journal article" date="2014" name="Int. J. Syst. Evol. Microbiol.">
        <title>Complete genome sequence of Corynebacterium casei LMG S-19264T (=DSM 44701T), isolated from a smear-ripened cheese.</title>
        <authorList>
            <consortium name="US DOE Joint Genome Institute (JGI-PGF)"/>
            <person name="Walter F."/>
            <person name="Albersmeier A."/>
            <person name="Kalinowski J."/>
            <person name="Ruckert C."/>
        </authorList>
    </citation>
    <scope>NUCLEOTIDE SEQUENCE [LARGE SCALE GENOMIC DNA]</scope>
    <source>
        <strain evidence="1 4">JCM 4205</strain>
    </source>
</reference>
<keyword evidence="3" id="KW-1185">Reference proteome</keyword>
<gene>
    <name evidence="2" type="ORF">CP977_10430</name>
    <name evidence="1" type="ORF">GCM10010497_51070</name>
</gene>
<organism evidence="1 4">
    <name type="scientific">Streptomyces cinereoruber</name>
    <dbReference type="NCBI Taxonomy" id="67260"/>
    <lineage>
        <taxon>Bacteria</taxon>
        <taxon>Bacillati</taxon>
        <taxon>Actinomycetota</taxon>
        <taxon>Actinomycetes</taxon>
        <taxon>Kitasatosporales</taxon>
        <taxon>Streptomycetaceae</taxon>
        <taxon>Streptomyces</taxon>
    </lineage>
</organism>
<reference evidence="2 3" key="2">
    <citation type="submission" date="2017-09" db="EMBL/GenBank/DDBJ databases">
        <authorList>
            <person name="Lee N."/>
            <person name="Cho B.-K."/>
        </authorList>
    </citation>
    <scope>NUCLEOTIDE SEQUENCE [LARGE SCALE GENOMIC DNA]</scope>
    <source>
        <strain evidence="2 3">ATCC 19740</strain>
    </source>
</reference>
<evidence type="ECO:0000313" key="1">
    <source>
        <dbReference type="EMBL" id="GGR41570.1"/>
    </source>
</evidence>
<dbReference type="Proteomes" id="UP000642014">
    <property type="component" value="Unassembled WGS sequence"/>
</dbReference>
<accession>A0AAV4KP04</accession>
<dbReference type="RefSeq" id="WP_152369971.1">
    <property type="nucleotide sequence ID" value="NZ_BMSJ01000010.1"/>
</dbReference>